<protein>
    <submittedName>
        <fullName evidence="2">DUF3313 family protein</fullName>
    </submittedName>
</protein>
<name>A0ABS7FBT3_9NEIS</name>
<sequence>MKIAMLALCSAMALSLPARAETPAQTENLFTLPLDAFQQSKAQPSQRVYLKPGVDLKSYHAVLPEPLLFMRQGPDGNWQLLQPGDENAIASYFHQRLQAELAAAGVPIALQPAPGVARLRVAVTGLSQERPGVDPIDLLPVKAVFNLARLAAGKEPYLLKIASMAQLEDSQDASLLAGTVNLRQNAKSKDKEQPLTLDLIKPLVDDWCRQSARQLAAHLGKAP</sequence>
<gene>
    <name evidence="2" type="ORF">KIF53_07815</name>
</gene>
<feature type="chain" id="PRO_5046818729" evidence="1">
    <location>
        <begin position="21"/>
        <end position="223"/>
    </location>
</feature>
<evidence type="ECO:0000313" key="3">
    <source>
        <dbReference type="Proteomes" id="UP000711178"/>
    </source>
</evidence>
<keyword evidence="1" id="KW-0732">Signal</keyword>
<dbReference type="Proteomes" id="UP000711178">
    <property type="component" value="Unassembled WGS sequence"/>
</dbReference>
<accession>A0ABS7FBT3</accession>
<evidence type="ECO:0000313" key="2">
    <source>
        <dbReference type="EMBL" id="MBW8287532.1"/>
    </source>
</evidence>
<dbReference type="EMBL" id="JAHDTB010000005">
    <property type="protein sequence ID" value="MBW8287532.1"/>
    <property type="molecule type" value="Genomic_DNA"/>
</dbReference>
<proteinExistence type="predicted"/>
<dbReference type="RefSeq" id="WP_043575964.1">
    <property type="nucleotide sequence ID" value="NZ_CP142381.1"/>
</dbReference>
<evidence type="ECO:0000256" key="1">
    <source>
        <dbReference type="SAM" id="SignalP"/>
    </source>
</evidence>
<dbReference type="Pfam" id="PF11769">
    <property type="entry name" value="DUF3313"/>
    <property type="match status" value="1"/>
</dbReference>
<organism evidence="2 3">
    <name type="scientific">Chromobacterium subtsugae</name>
    <dbReference type="NCBI Taxonomy" id="251747"/>
    <lineage>
        <taxon>Bacteria</taxon>
        <taxon>Pseudomonadati</taxon>
        <taxon>Pseudomonadota</taxon>
        <taxon>Betaproteobacteria</taxon>
        <taxon>Neisseriales</taxon>
        <taxon>Chromobacteriaceae</taxon>
        <taxon>Chromobacterium</taxon>
    </lineage>
</organism>
<keyword evidence="3" id="KW-1185">Reference proteome</keyword>
<feature type="signal peptide" evidence="1">
    <location>
        <begin position="1"/>
        <end position="20"/>
    </location>
</feature>
<dbReference type="InterPro" id="IPR021747">
    <property type="entry name" value="DUF3313"/>
</dbReference>
<comment type="caution">
    <text evidence="2">The sequence shown here is derived from an EMBL/GenBank/DDBJ whole genome shotgun (WGS) entry which is preliminary data.</text>
</comment>
<dbReference type="GeneID" id="89685407"/>
<reference evidence="2 3" key="1">
    <citation type="submission" date="2021-05" db="EMBL/GenBank/DDBJ databases">
        <title>Draft Whole Genome Sequencing Of Biosensor Chromobacterium violaceum Strain CV026 Reveals A Regulatory RNA In Chromobacterium violaceum Phenotype Regulatory Network.</title>
        <authorList>
            <person name="Hong K.W."/>
            <person name="Chan K.G."/>
            <person name="Chang C.-Y."/>
        </authorList>
    </citation>
    <scope>NUCLEOTIDE SEQUENCE [LARGE SCALE GENOMIC DNA]</scope>
    <source>
        <strain evidence="2 3">ATCC 31532</strain>
    </source>
</reference>